<dbReference type="GO" id="GO:0030246">
    <property type="term" value="F:carbohydrate binding"/>
    <property type="evidence" value="ECO:0007669"/>
    <property type="project" value="InterPro"/>
</dbReference>
<feature type="domain" description="Rhamnogalacturonan lyase" evidence="1">
    <location>
        <begin position="148"/>
        <end position="189"/>
    </location>
</feature>
<evidence type="ECO:0000259" key="1">
    <source>
        <dbReference type="Pfam" id="PF14686"/>
    </source>
</evidence>
<dbReference type="EMBL" id="JACPRF010000434">
    <property type="protein sequence ID" value="MBI2878029.1"/>
    <property type="molecule type" value="Genomic_DNA"/>
</dbReference>
<dbReference type="AlphaFoldDB" id="A0A932CRN6"/>
<organism evidence="2 3">
    <name type="scientific">Tectimicrobiota bacterium</name>
    <dbReference type="NCBI Taxonomy" id="2528274"/>
    <lineage>
        <taxon>Bacteria</taxon>
        <taxon>Pseudomonadati</taxon>
        <taxon>Nitrospinota/Tectimicrobiota group</taxon>
        <taxon>Candidatus Tectimicrobiota</taxon>
    </lineage>
</organism>
<dbReference type="SUPFAM" id="SSF49503">
    <property type="entry name" value="Cupredoxins"/>
    <property type="match status" value="1"/>
</dbReference>
<dbReference type="InterPro" id="IPR029413">
    <property type="entry name" value="RG-lyase_II"/>
</dbReference>
<sequence length="200" mass="21804">MRKRIWLQLPVQIVALSVAAQVALGGTLAGEIKLKGKRAAGDAVVYLEGALDGKRFSPPANPVIMDQRDLVFVPHVLPVVVGTTVEFPNNDDIRHNVYSPSPVKRLNLGTYPPKTTKKVIFDKPGVVKLLCNVHDEMLAFILVLENPYYAPTDGSGHFTISGVPPGRYRAKVWHEKFTAPAKTVEVTESGLTPADFQLGP</sequence>
<dbReference type="InterPro" id="IPR013784">
    <property type="entry name" value="Carb-bd-like_fold"/>
</dbReference>
<proteinExistence type="predicted"/>
<dbReference type="InterPro" id="IPR008972">
    <property type="entry name" value="Cupredoxin"/>
</dbReference>
<dbReference type="Proteomes" id="UP000769766">
    <property type="component" value="Unassembled WGS sequence"/>
</dbReference>
<accession>A0A932CRN6</accession>
<dbReference type="CDD" id="cd04221">
    <property type="entry name" value="MauL"/>
    <property type="match status" value="1"/>
</dbReference>
<protein>
    <submittedName>
        <fullName evidence="2">Methylamine utilization protein</fullName>
    </submittedName>
</protein>
<dbReference type="InterPro" id="IPR034242">
    <property type="entry name" value="MauL"/>
</dbReference>
<evidence type="ECO:0000313" key="3">
    <source>
        <dbReference type="Proteomes" id="UP000769766"/>
    </source>
</evidence>
<dbReference type="Gene3D" id="2.60.40.420">
    <property type="entry name" value="Cupredoxins - blue copper proteins"/>
    <property type="match status" value="1"/>
</dbReference>
<evidence type="ECO:0000313" key="2">
    <source>
        <dbReference type="EMBL" id="MBI2878029.1"/>
    </source>
</evidence>
<name>A0A932CRN6_UNCTE</name>
<reference evidence="2" key="1">
    <citation type="submission" date="2020-07" db="EMBL/GenBank/DDBJ databases">
        <title>Huge and variable diversity of episymbiotic CPR bacteria and DPANN archaea in groundwater ecosystems.</title>
        <authorList>
            <person name="He C.Y."/>
            <person name="Keren R."/>
            <person name="Whittaker M."/>
            <person name="Farag I.F."/>
            <person name="Doudna J."/>
            <person name="Cate J.H.D."/>
            <person name="Banfield J.F."/>
        </authorList>
    </citation>
    <scope>NUCLEOTIDE SEQUENCE</scope>
    <source>
        <strain evidence="2">NC_groundwater_672_Ag_B-0.1um_62_36</strain>
    </source>
</reference>
<dbReference type="Pfam" id="PF14686">
    <property type="entry name" value="fn3_3"/>
    <property type="match status" value="1"/>
</dbReference>
<dbReference type="Gene3D" id="2.60.40.1120">
    <property type="entry name" value="Carboxypeptidase-like, regulatory domain"/>
    <property type="match status" value="1"/>
</dbReference>
<dbReference type="SUPFAM" id="SSF49452">
    <property type="entry name" value="Starch-binding domain-like"/>
    <property type="match status" value="1"/>
</dbReference>
<gene>
    <name evidence="2" type="ORF">HYY20_14225</name>
</gene>
<comment type="caution">
    <text evidence="2">The sequence shown here is derived from an EMBL/GenBank/DDBJ whole genome shotgun (WGS) entry which is preliminary data.</text>
</comment>